<reference evidence="1 2" key="1">
    <citation type="submission" date="2017-06" db="EMBL/GenBank/DDBJ databases">
        <authorList>
            <person name="Kim H.J."/>
            <person name="Triplett B.A."/>
        </authorList>
    </citation>
    <scope>NUCLEOTIDE SEQUENCE [LARGE SCALE GENOMIC DNA]</scope>
    <source>
        <strain evidence="1 2">DSM 44715</strain>
    </source>
</reference>
<dbReference type="AlphaFoldDB" id="A0A239NDK1"/>
<organism evidence="1 2">
    <name type="scientific">Actinomadura meyerae</name>
    <dbReference type="NCBI Taxonomy" id="240840"/>
    <lineage>
        <taxon>Bacteria</taxon>
        <taxon>Bacillati</taxon>
        <taxon>Actinomycetota</taxon>
        <taxon>Actinomycetes</taxon>
        <taxon>Streptosporangiales</taxon>
        <taxon>Thermomonosporaceae</taxon>
        <taxon>Actinomadura</taxon>
    </lineage>
</organism>
<gene>
    <name evidence="1" type="ORF">SAMN05443665_103930</name>
</gene>
<dbReference type="SUPFAM" id="SSF51569">
    <property type="entry name" value="Aldolase"/>
    <property type="match status" value="1"/>
</dbReference>
<dbReference type="InterPro" id="IPR009334">
    <property type="entry name" value="DUF993"/>
</dbReference>
<sequence>MKIDLPGSLAPYTMGEPRTYEPPPGPSTARVAYAAAHVVPDPSGDSLDWDTTLAFRRHLWSYGLGVAEAMDTAQRGMGLDWAATRELIVRSSREALSVGGRIVCGAGTDQLPPGPATLEEIVAAYTEQLAVIESAGAVAVLMASRHLAAAARGPEDYADVYGRLLAQVERPVVLHWLGPMFDPALDGYWGSPDLDAAADALLALIGEHASRIDGVKISLLDAGREIAFRRRLPPGVRLYTGDDFNYPELIRGDAEGHSDALLGIFDPIAPAAAAALRALDGGDLASYEEIFAPTVPLSRHLFETPTYYYKTGVVFLAWLTGHQRHFRMVGGLESARPVPHMVRLFQLADAAGLFPDPGLAAHRMRAWLTVQGAV</sequence>
<dbReference type="Pfam" id="PF06187">
    <property type="entry name" value="DUF993"/>
    <property type="match status" value="1"/>
</dbReference>
<dbReference type="Proteomes" id="UP000198318">
    <property type="component" value="Unassembled WGS sequence"/>
</dbReference>
<dbReference type="InterPro" id="IPR013785">
    <property type="entry name" value="Aldolase_TIM"/>
</dbReference>
<dbReference type="EMBL" id="FZOR01000039">
    <property type="protein sequence ID" value="SNT52592.1"/>
    <property type="molecule type" value="Genomic_DNA"/>
</dbReference>
<evidence type="ECO:0000313" key="1">
    <source>
        <dbReference type="EMBL" id="SNT52592.1"/>
    </source>
</evidence>
<evidence type="ECO:0000313" key="2">
    <source>
        <dbReference type="Proteomes" id="UP000198318"/>
    </source>
</evidence>
<proteinExistence type="predicted"/>
<keyword evidence="2" id="KW-1185">Reference proteome</keyword>
<accession>A0A239NDK1</accession>
<protein>
    <recommendedName>
        <fullName evidence="3">Dihydrodipicolinate synthase/N-acetylneuraminate lyase</fullName>
    </recommendedName>
</protein>
<dbReference type="Gene3D" id="3.20.20.70">
    <property type="entry name" value="Aldolase class I"/>
    <property type="match status" value="1"/>
</dbReference>
<name>A0A239NDK1_9ACTN</name>
<dbReference type="OrthoDB" id="9805272at2"/>
<evidence type="ECO:0008006" key="3">
    <source>
        <dbReference type="Google" id="ProtNLM"/>
    </source>
</evidence>